<dbReference type="PROSITE" id="PS00914">
    <property type="entry name" value="SYNTAXIN"/>
    <property type="match status" value="1"/>
</dbReference>
<feature type="compositionally biased region" description="Gly residues" evidence="3">
    <location>
        <begin position="14"/>
        <end position="28"/>
    </location>
</feature>
<evidence type="ECO:0000313" key="6">
    <source>
        <dbReference type="EMBL" id="KAG0283283.1"/>
    </source>
</evidence>
<dbReference type="SMART" id="SM00397">
    <property type="entry name" value="t_SNARE"/>
    <property type="match status" value="1"/>
</dbReference>
<dbReference type="SMART" id="SM00503">
    <property type="entry name" value="SynN"/>
    <property type="match status" value="1"/>
</dbReference>
<dbReference type="EMBL" id="JAAAIM010000926">
    <property type="protein sequence ID" value="KAG0283283.1"/>
    <property type="molecule type" value="Genomic_DNA"/>
</dbReference>
<accession>A0ABQ7JQK2</accession>
<evidence type="ECO:0000256" key="4">
    <source>
        <dbReference type="SAM" id="Phobius"/>
    </source>
</evidence>
<dbReference type="InterPro" id="IPR000727">
    <property type="entry name" value="T_SNARE_dom"/>
</dbReference>
<sequence length="304" mass="33853">MSFADLERGEGGFRRTGGSGPSPLGGNGNDNNNNSNNNNNNGGNNNRWNSDGNPGNAQAAFSAKVNQISQQIFRISSNVSSIQRLVGFLGTNKDTEDVRNKLHDVTEQTRLQVKETSQEIKDLARLDNTHGKKLEHNKLSKDFQKVLVEFQKVQRTSAEKQREFVDRARYGAARNDYSDEDASESGDRPLIDDSQRRMQLQVVDNELEYNESMIVQREEEIREIESGITELNEIFRDLGTMVYEQGSMLDSIENNVTSISMSTHAAAEELTTAAIHQRNARKKSCCLLLIVAFVAGIVVVAILS</sequence>
<keyword evidence="4" id="KW-0812">Transmembrane</keyword>
<comment type="similarity">
    <text evidence="1 2">Belongs to the syntaxin family.</text>
</comment>
<dbReference type="InterPro" id="IPR010989">
    <property type="entry name" value="SNARE"/>
</dbReference>
<dbReference type="InterPro" id="IPR006011">
    <property type="entry name" value="Syntaxin_N"/>
</dbReference>
<protein>
    <recommendedName>
        <fullName evidence="5">t-SNARE coiled-coil homology domain-containing protein</fullName>
    </recommendedName>
</protein>
<dbReference type="SUPFAM" id="SSF47661">
    <property type="entry name" value="t-snare proteins"/>
    <property type="match status" value="1"/>
</dbReference>
<keyword evidence="4" id="KW-0472">Membrane</keyword>
<dbReference type="PANTHER" id="PTHR19957">
    <property type="entry name" value="SYNTAXIN"/>
    <property type="match status" value="1"/>
</dbReference>
<name>A0ABQ7JQK2_9FUNG</name>
<dbReference type="CDD" id="cd15840">
    <property type="entry name" value="SNARE_Qa"/>
    <property type="match status" value="1"/>
</dbReference>
<evidence type="ECO:0000256" key="3">
    <source>
        <dbReference type="SAM" id="MobiDB-lite"/>
    </source>
</evidence>
<feature type="compositionally biased region" description="Low complexity" evidence="3">
    <location>
        <begin position="29"/>
        <end position="56"/>
    </location>
</feature>
<dbReference type="Gene3D" id="1.20.5.110">
    <property type="match status" value="1"/>
</dbReference>
<evidence type="ECO:0000256" key="2">
    <source>
        <dbReference type="RuleBase" id="RU003858"/>
    </source>
</evidence>
<dbReference type="Pfam" id="PF14523">
    <property type="entry name" value="Syntaxin_2"/>
    <property type="match status" value="1"/>
</dbReference>
<feature type="domain" description="T-SNARE coiled-coil homology" evidence="5">
    <location>
        <begin position="211"/>
        <end position="273"/>
    </location>
</feature>
<comment type="caution">
    <text evidence="6">The sequence shown here is derived from an EMBL/GenBank/DDBJ whole genome shotgun (WGS) entry which is preliminary data.</text>
</comment>
<dbReference type="Pfam" id="PF05739">
    <property type="entry name" value="SNARE"/>
    <property type="match status" value="1"/>
</dbReference>
<keyword evidence="7" id="KW-1185">Reference proteome</keyword>
<evidence type="ECO:0000256" key="1">
    <source>
        <dbReference type="ARBA" id="ARBA00009063"/>
    </source>
</evidence>
<feature type="transmembrane region" description="Helical" evidence="4">
    <location>
        <begin position="285"/>
        <end position="303"/>
    </location>
</feature>
<dbReference type="Proteomes" id="UP001194696">
    <property type="component" value="Unassembled WGS sequence"/>
</dbReference>
<gene>
    <name evidence="6" type="ORF">BGZ96_012347</name>
</gene>
<dbReference type="InterPro" id="IPR045242">
    <property type="entry name" value="Syntaxin"/>
</dbReference>
<dbReference type="PANTHER" id="PTHR19957:SF38">
    <property type="entry name" value="LD27581P"/>
    <property type="match status" value="1"/>
</dbReference>
<evidence type="ECO:0000313" key="7">
    <source>
        <dbReference type="Proteomes" id="UP001194696"/>
    </source>
</evidence>
<reference evidence="6 7" key="1">
    <citation type="journal article" date="2020" name="Fungal Divers.">
        <title>Resolving the Mortierellaceae phylogeny through synthesis of multi-gene phylogenetics and phylogenomics.</title>
        <authorList>
            <person name="Vandepol N."/>
            <person name="Liber J."/>
            <person name="Desiro A."/>
            <person name="Na H."/>
            <person name="Kennedy M."/>
            <person name="Barry K."/>
            <person name="Grigoriev I.V."/>
            <person name="Miller A.N."/>
            <person name="O'Donnell K."/>
            <person name="Stajich J.E."/>
            <person name="Bonito G."/>
        </authorList>
    </citation>
    <scope>NUCLEOTIDE SEQUENCE [LARGE SCALE GENOMIC DNA]</scope>
    <source>
        <strain evidence="6 7">AD045</strain>
    </source>
</reference>
<dbReference type="InterPro" id="IPR006012">
    <property type="entry name" value="Syntaxin/epimorphin_CS"/>
</dbReference>
<dbReference type="Gene3D" id="1.20.58.70">
    <property type="match status" value="1"/>
</dbReference>
<organism evidence="6 7">
    <name type="scientific">Linnemannia gamsii</name>
    <dbReference type="NCBI Taxonomy" id="64522"/>
    <lineage>
        <taxon>Eukaryota</taxon>
        <taxon>Fungi</taxon>
        <taxon>Fungi incertae sedis</taxon>
        <taxon>Mucoromycota</taxon>
        <taxon>Mortierellomycotina</taxon>
        <taxon>Mortierellomycetes</taxon>
        <taxon>Mortierellales</taxon>
        <taxon>Mortierellaceae</taxon>
        <taxon>Linnemannia</taxon>
    </lineage>
</organism>
<evidence type="ECO:0000259" key="5">
    <source>
        <dbReference type="PROSITE" id="PS50192"/>
    </source>
</evidence>
<proteinExistence type="inferred from homology"/>
<feature type="compositionally biased region" description="Basic and acidic residues" evidence="3">
    <location>
        <begin position="1"/>
        <end position="13"/>
    </location>
</feature>
<feature type="region of interest" description="Disordered" evidence="3">
    <location>
        <begin position="1"/>
        <end position="58"/>
    </location>
</feature>
<keyword evidence="4" id="KW-1133">Transmembrane helix</keyword>
<dbReference type="PROSITE" id="PS50192">
    <property type="entry name" value="T_SNARE"/>
    <property type="match status" value="1"/>
</dbReference>